<evidence type="ECO:0000313" key="1">
    <source>
        <dbReference type="EMBL" id="MDO9713887.1"/>
    </source>
</evidence>
<organism evidence="1 2">
    <name type="scientific">Paracraurococcus lichenis</name>
    <dbReference type="NCBI Taxonomy" id="3064888"/>
    <lineage>
        <taxon>Bacteria</taxon>
        <taxon>Pseudomonadati</taxon>
        <taxon>Pseudomonadota</taxon>
        <taxon>Alphaproteobacteria</taxon>
        <taxon>Acetobacterales</taxon>
        <taxon>Roseomonadaceae</taxon>
        <taxon>Paracraurococcus</taxon>
    </lineage>
</organism>
<reference evidence="1 2" key="1">
    <citation type="submission" date="2023-08" db="EMBL/GenBank/DDBJ databases">
        <title>The draft genome sequence of Paracraurococcus sp. LOR1-02.</title>
        <authorList>
            <person name="Kingkaew E."/>
            <person name="Tanasupawat S."/>
        </authorList>
    </citation>
    <scope>NUCLEOTIDE SEQUENCE [LARGE SCALE GENOMIC DNA]</scope>
    <source>
        <strain evidence="1 2">LOR1-02</strain>
    </source>
</reference>
<sequence length="130" mass="14264">MANSKLPHSNSAALDTGLEPHERYEVAKLVKLLLRRIKDRLLPGVEPTDEQKLEVYAEAARTVALIFGKEVTADQVALVMAASREWDVSPERYRAALTREQHALVKAKAAEQGGHMKAVIGAALTAYFQG</sequence>
<dbReference type="RefSeq" id="WP_305108735.1">
    <property type="nucleotide sequence ID" value="NZ_JAUTWS010000132.1"/>
</dbReference>
<gene>
    <name evidence="1" type="ORF">Q7A36_36610</name>
</gene>
<keyword evidence="2" id="KW-1185">Reference proteome</keyword>
<comment type="caution">
    <text evidence="1">The sequence shown here is derived from an EMBL/GenBank/DDBJ whole genome shotgun (WGS) entry which is preliminary data.</text>
</comment>
<dbReference type="EMBL" id="JAUTWS010000132">
    <property type="protein sequence ID" value="MDO9713887.1"/>
    <property type="molecule type" value="Genomic_DNA"/>
</dbReference>
<evidence type="ECO:0000313" key="2">
    <source>
        <dbReference type="Proteomes" id="UP001243009"/>
    </source>
</evidence>
<proteinExistence type="predicted"/>
<dbReference type="Proteomes" id="UP001243009">
    <property type="component" value="Unassembled WGS sequence"/>
</dbReference>
<accession>A0ABT9ECF2</accession>
<protein>
    <submittedName>
        <fullName evidence="1">Uncharacterized protein</fullName>
    </submittedName>
</protein>
<name>A0ABT9ECF2_9PROT</name>